<reference evidence="2 3" key="1">
    <citation type="submission" date="2016-04" db="EMBL/GenBank/DDBJ databases">
        <title>Peptidophaga gingivicola gen. nov., sp. nov., isolated from human subgingival plaque.</title>
        <authorList>
            <person name="Beall C.J."/>
            <person name="Mokrzan E.M."/>
            <person name="Griffen A.L."/>
            <person name="Leys E.J."/>
        </authorList>
    </citation>
    <scope>NUCLEOTIDE SEQUENCE [LARGE SCALE GENOMIC DNA]</scope>
    <source>
        <strain evidence="2 3">BA112</strain>
    </source>
</reference>
<comment type="caution">
    <text evidence="2">The sequence shown here is derived from an EMBL/GenBank/DDBJ whole genome shotgun (WGS) entry which is preliminary data.</text>
</comment>
<feature type="transmembrane region" description="Helical" evidence="1">
    <location>
        <begin position="314"/>
        <end position="335"/>
    </location>
</feature>
<dbReference type="RefSeq" id="WP_064231193.1">
    <property type="nucleotide sequence ID" value="NZ_LVZK01000001.1"/>
</dbReference>
<dbReference type="Proteomes" id="UP000078368">
    <property type="component" value="Unassembled WGS sequence"/>
</dbReference>
<keyword evidence="3" id="KW-1185">Reference proteome</keyword>
<dbReference type="STRING" id="1823756.A4H34_04215"/>
<gene>
    <name evidence="2" type="ORF">A4H34_04215</name>
</gene>
<feature type="transmembrane region" description="Helical" evidence="1">
    <location>
        <begin position="20"/>
        <end position="40"/>
    </location>
</feature>
<evidence type="ECO:0000313" key="2">
    <source>
        <dbReference type="EMBL" id="OAP86362.1"/>
    </source>
</evidence>
<sequence length="337" mass="35742">MDRAMHEFWVRAERRIDASLALIMASMLWLVVLPLTVMLTDLEWSRLTVVLMLASIPICCTALWPLKTGLMTVRAIEERDGEEVARWRETLVPPAEPQLVKARLRRVHYPMLAVIAGAGAFTAAISLNRWAHAQTSGMSNFSLGVALGAVGVALGACVLMFAGKIRPRSLLLGLILVGWAIPAGGGAASLAVIVGRQDLESALAVRTLTTVSYVIFGLIGMLVSLLLFALWLAWLGKFVSGKSLEVNHLARAVPVLPEGRGAESAAESEFDAEDLDVIENALSVPGSVHAAVMATLLTTLATVGRAIAETNETAVVTVLGAIAACCASLALYLAVKV</sequence>
<evidence type="ECO:0000313" key="3">
    <source>
        <dbReference type="Proteomes" id="UP000078368"/>
    </source>
</evidence>
<feature type="transmembrane region" description="Helical" evidence="1">
    <location>
        <begin position="46"/>
        <end position="66"/>
    </location>
</feature>
<organism evidence="2 3">
    <name type="scientific">Peptidiphaga gingivicola</name>
    <dbReference type="NCBI Taxonomy" id="2741497"/>
    <lineage>
        <taxon>Bacteria</taxon>
        <taxon>Bacillati</taxon>
        <taxon>Actinomycetota</taxon>
        <taxon>Actinomycetes</taxon>
        <taxon>Actinomycetales</taxon>
        <taxon>Actinomycetaceae</taxon>
        <taxon>Peptidiphaga</taxon>
    </lineage>
</organism>
<dbReference type="EMBL" id="LVZK01000001">
    <property type="protein sequence ID" value="OAP86362.1"/>
    <property type="molecule type" value="Genomic_DNA"/>
</dbReference>
<accession>A0A179B3T5</accession>
<protein>
    <submittedName>
        <fullName evidence="2">Uncharacterized protein</fullName>
    </submittedName>
</protein>
<name>A0A179B3T5_9ACTO</name>
<dbReference type="OrthoDB" id="10005405at2"/>
<feature type="transmembrane region" description="Helical" evidence="1">
    <location>
        <begin position="170"/>
        <end position="193"/>
    </location>
</feature>
<feature type="transmembrane region" description="Helical" evidence="1">
    <location>
        <begin position="111"/>
        <end position="131"/>
    </location>
</feature>
<evidence type="ECO:0000256" key="1">
    <source>
        <dbReference type="SAM" id="Phobius"/>
    </source>
</evidence>
<keyword evidence="1" id="KW-0472">Membrane</keyword>
<feature type="transmembrane region" description="Helical" evidence="1">
    <location>
        <begin position="143"/>
        <end position="163"/>
    </location>
</feature>
<keyword evidence="1" id="KW-1133">Transmembrane helix</keyword>
<proteinExistence type="predicted"/>
<dbReference type="AlphaFoldDB" id="A0A179B3T5"/>
<keyword evidence="1" id="KW-0812">Transmembrane</keyword>
<feature type="transmembrane region" description="Helical" evidence="1">
    <location>
        <begin position="288"/>
        <end position="308"/>
    </location>
</feature>
<feature type="transmembrane region" description="Helical" evidence="1">
    <location>
        <begin position="213"/>
        <end position="234"/>
    </location>
</feature>